<keyword evidence="2" id="KW-0328">Glycosyltransferase</keyword>
<dbReference type="Proteomes" id="UP000275719">
    <property type="component" value="Unassembled WGS sequence"/>
</dbReference>
<dbReference type="CDD" id="cd04186">
    <property type="entry name" value="GT_2_like_c"/>
    <property type="match status" value="1"/>
</dbReference>
<dbReference type="Gene3D" id="3.90.550.10">
    <property type="entry name" value="Spore Coat Polysaccharide Biosynthesis Protein SpsA, Chain A"/>
    <property type="match status" value="1"/>
</dbReference>
<evidence type="ECO:0000256" key="1">
    <source>
        <dbReference type="ARBA" id="ARBA00006739"/>
    </source>
</evidence>
<evidence type="ECO:0000256" key="3">
    <source>
        <dbReference type="ARBA" id="ARBA00022679"/>
    </source>
</evidence>
<name>A0A3P3W4G2_9FLAO</name>
<feature type="domain" description="Glycosyltransferase 2-like" evidence="4">
    <location>
        <begin position="6"/>
        <end position="179"/>
    </location>
</feature>
<keyword evidence="3 5" id="KW-0808">Transferase</keyword>
<evidence type="ECO:0000256" key="2">
    <source>
        <dbReference type="ARBA" id="ARBA00022676"/>
    </source>
</evidence>
<comment type="caution">
    <text evidence="5">The sequence shown here is derived from an EMBL/GenBank/DDBJ whole genome shotgun (WGS) entry which is preliminary data.</text>
</comment>
<dbReference type="EMBL" id="RQVQ01000030">
    <property type="protein sequence ID" value="RRJ89317.1"/>
    <property type="molecule type" value="Genomic_DNA"/>
</dbReference>
<dbReference type="InterPro" id="IPR029044">
    <property type="entry name" value="Nucleotide-diphossugar_trans"/>
</dbReference>
<dbReference type="GO" id="GO:0016757">
    <property type="term" value="F:glycosyltransferase activity"/>
    <property type="evidence" value="ECO:0007669"/>
    <property type="project" value="UniProtKB-KW"/>
</dbReference>
<dbReference type="AlphaFoldDB" id="A0A3P3W4G2"/>
<evidence type="ECO:0000259" key="4">
    <source>
        <dbReference type="Pfam" id="PF00535"/>
    </source>
</evidence>
<reference evidence="5 6" key="1">
    <citation type="submission" date="2018-11" db="EMBL/GenBank/DDBJ databases">
        <title>Flavobacterium sp. nov., YIM 102701-2 draft genome.</title>
        <authorList>
            <person name="Li G."/>
            <person name="Jiang Y."/>
        </authorList>
    </citation>
    <scope>NUCLEOTIDE SEQUENCE [LARGE SCALE GENOMIC DNA]</scope>
    <source>
        <strain evidence="5 6">YIM 102701-2</strain>
    </source>
</reference>
<dbReference type="InterPro" id="IPR001173">
    <property type="entry name" value="Glyco_trans_2-like"/>
</dbReference>
<evidence type="ECO:0000313" key="5">
    <source>
        <dbReference type="EMBL" id="RRJ89317.1"/>
    </source>
</evidence>
<accession>A0A3P3W4G2</accession>
<keyword evidence="6" id="KW-1185">Reference proteome</keyword>
<organism evidence="5 6">
    <name type="scientific">Paenimyroides tangerinum</name>
    <dbReference type="NCBI Taxonomy" id="2488728"/>
    <lineage>
        <taxon>Bacteria</taxon>
        <taxon>Pseudomonadati</taxon>
        <taxon>Bacteroidota</taxon>
        <taxon>Flavobacteriia</taxon>
        <taxon>Flavobacteriales</taxon>
        <taxon>Flavobacteriaceae</taxon>
        <taxon>Paenimyroides</taxon>
    </lineage>
</organism>
<gene>
    <name evidence="5" type="ORF">EG240_12205</name>
</gene>
<comment type="similarity">
    <text evidence="1">Belongs to the glycosyltransferase 2 family.</text>
</comment>
<dbReference type="PANTHER" id="PTHR43179">
    <property type="entry name" value="RHAMNOSYLTRANSFERASE WBBL"/>
    <property type="match status" value="1"/>
</dbReference>
<dbReference type="RefSeq" id="WP_125019671.1">
    <property type="nucleotide sequence ID" value="NZ_RQVQ01000030.1"/>
</dbReference>
<dbReference type="PANTHER" id="PTHR43179:SF12">
    <property type="entry name" value="GALACTOFURANOSYLTRANSFERASE GLFT2"/>
    <property type="match status" value="1"/>
</dbReference>
<evidence type="ECO:0000313" key="6">
    <source>
        <dbReference type="Proteomes" id="UP000275719"/>
    </source>
</evidence>
<dbReference type="OrthoDB" id="9771846at2"/>
<dbReference type="SUPFAM" id="SSF53448">
    <property type="entry name" value="Nucleotide-diphospho-sugar transferases"/>
    <property type="match status" value="1"/>
</dbReference>
<sequence length="333" mass="38631">MKDFAIVILNWNGKNLLKKFLPFLVKYSADATIYLADNASTDDSISFVNDNYPMVKIIKNNDNFGYAKGYNVSLKQVSEKYLCLINSDIEVTENWLEPIFNLFETNSEVGIIQPKILDFKDKSKFEYAGAAGGFIDSLGFPFCRGRIFDSLETDKNQYNDITPIFWASGACFFIRNQVFQDLNGFDENFFAHQEEIDLCWRAFNQNIHVYYCGKSTVYHVGGATLDVSNPKKTFLNYRNSLLMLYKNLPKEGRFGTIFKRLCYDGISGIRLMLQLKPMHCFAIIRSHFAYYGMISKYKNIDNSNNKSNYFYTKDIVKSYFIDKKKTFKEINKI</sequence>
<proteinExistence type="inferred from homology"/>
<protein>
    <submittedName>
        <fullName evidence="5">Glycosyltransferase family 2 protein</fullName>
    </submittedName>
</protein>
<dbReference type="Pfam" id="PF00535">
    <property type="entry name" value="Glycos_transf_2"/>
    <property type="match status" value="1"/>
</dbReference>